<organism evidence="3 4">
    <name type="scientific">Thalassospira marina</name>
    <dbReference type="NCBI Taxonomy" id="2048283"/>
    <lineage>
        <taxon>Bacteria</taxon>
        <taxon>Pseudomonadati</taxon>
        <taxon>Pseudomonadota</taxon>
        <taxon>Alphaproteobacteria</taxon>
        <taxon>Rhodospirillales</taxon>
        <taxon>Thalassospiraceae</taxon>
        <taxon>Thalassospira</taxon>
    </lineage>
</organism>
<dbReference type="InterPro" id="IPR000073">
    <property type="entry name" value="AB_hydrolase_1"/>
</dbReference>
<evidence type="ECO:0000313" key="3">
    <source>
        <dbReference type="EMBL" id="PKR48996.1"/>
    </source>
</evidence>
<reference evidence="3 4" key="1">
    <citation type="submission" date="2017-09" db="EMBL/GenBank/DDBJ databases">
        <title>Biodiversity and function of Thalassospira species in the particle-attached aromatic-hydrocarbon-degrading consortia from the surface seawater of the South China Sea.</title>
        <authorList>
            <person name="Dong C."/>
            <person name="Liu R."/>
            <person name="Shao Z."/>
        </authorList>
    </citation>
    <scope>NUCLEOTIDE SEQUENCE [LARGE SCALE GENOMIC DNA]</scope>
    <source>
        <strain evidence="3 4">CSC1P2</strain>
    </source>
</reference>
<dbReference type="PRINTS" id="PR00412">
    <property type="entry name" value="EPOXHYDRLASE"/>
</dbReference>
<dbReference type="InterPro" id="IPR029058">
    <property type="entry name" value="AB_hydrolase_fold"/>
</dbReference>
<evidence type="ECO:0000259" key="2">
    <source>
        <dbReference type="Pfam" id="PF00561"/>
    </source>
</evidence>
<name>A0A2N3KER9_9PROT</name>
<evidence type="ECO:0000313" key="4">
    <source>
        <dbReference type="Proteomes" id="UP000233597"/>
    </source>
</evidence>
<gene>
    <name evidence="3" type="ORF">COO20_23520</name>
</gene>
<dbReference type="SUPFAM" id="SSF53474">
    <property type="entry name" value="alpha/beta-Hydrolases"/>
    <property type="match status" value="1"/>
</dbReference>
<dbReference type="Proteomes" id="UP000233597">
    <property type="component" value="Unassembled WGS sequence"/>
</dbReference>
<dbReference type="GO" id="GO:0016787">
    <property type="term" value="F:hydrolase activity"/>
    <property type="evidence" value="ECO:0007669"/>
    <property type="project" value="UniProtKB-KW"/>
</dbReference>
<feature type="domain" description="AB hydrolase-1" evidence="2">
    <location>
        <begin position="48"/>
        <end position="176"/>
    </location>
</feature>
<evidence type="ECO:0000256" key="1">
    <source>
        <dbReference type="ARBA" id="ARBA00022801"/>
    </source>
</evidence>
<proteinExistence type="predicted"/>
<dbReference type="AlphaFoldDB" id="A0A2N3KER9"/>
<dbReference type="PANTHER" id="PTHR43329">
    <property type="entry name" value="EPOXIDE HYDROLASE"/>
    <property type="match status" value="1"/>
</dbReference>
<accession>A0A2N3KER9</accession>
<dbReference type="Gene3D" id="3.40.50.1820">
    <property type="entry name" value="alpha/beta hydrolase"/>
    <property type="match status" value="1"/>
</dbReference>
<sequence length="315" mass="34143">MPEPTLEYPLNESAQYFDFAAFWQKFQSRMVQVDGVSLHYVEGGTGAPVLLIPGWPQSWFAWRFVMQELVKAGRHVIAIDPRGMGDSDHPSSGYDMTTIANEIRAFLDQTGLLADGTIDVVGHDIGTWIAYALAADHGDAVKSLAVFDGALPGITPPPPAGIPSEAVNVKTWHFAFNRLDDLPEILITGRERAFLGWLFGAKSTQSHVFDGPTMDEYVRVNTRPGALRAALAYYKTAFSPAAMEDAAKRATRRLAMPVMAYGAEYGVGPVLKNTLADIADHCAGGVLAGIGHYIPEECPATVSALLGQFWADHHA</sequence>
<protein>
    <submittedName>
        <fullName evidence="3">Alpha/beta hydrolase</fullName>
    </submittedName>
</protein>
<dbReference type="EMBL" id="NWTK01000021">
    <property type="protein sequence ID" value="PKR48996.1"/>
    <property type="molecule type" value="Genomic_DNA"/>
</dbReference>
<keyword evidence="1 3" id="KW-0378">Hydrolase</keyword>
<dbReference type="InterPro" id="IPR000639">
    <property type="entry name" value="Epox_hydrolase-like"/>
</dbReference>
<dbReference type="OrthoDB" id="9812774at2"/>
<dbReference type="RefSeq" id="WP_101271016.1">
    <property type="nucleotide sequence ID" value="NZ_NWTK01000021.1"/>
</dbReference>
<comment type="caution">
    <text evidence="3">The sequence shown here is derived from an EMBL/GenBank/DDBJ whole genome shotgun (WGS) entry which is preliminary data.</text>
</comment>
<dbReference type="Pfam" id="PF00561">
    <property type="entry name" value="Abhydrolase_1"/>
    <property type="match status" value="1"/>
</dbReference>